<sequence>MSAKTFSAEDWFEHYMGFAESYDSVTNNLYVEELKDHSELINKVTNKRYNCGRFLLRDISSYEYLFSKNESFRNNGHLNIIRGNGSRSSRFDLIDVLQHQNVDEFEGSTFLACSNFNCLEFPHANCNAKHGISNYAVDMTQGPILQTATLPCTIYRNYFVKHKKIQSITNDIKYDESIANYFIDINSDSNVYYQSNEQVDNTYVYQGQVDYELNLLERTPIPVRHGKAVLDRDNQNITNNKLFKNFDFTNENAYLIGVHQNCQVTTNREYNWTYIDTLDQNKIVHQVFASTLSLGGYATKNEENIKIMNNILINEYKLTILAAWENSLQYPNHPGSNKCVLSLLGSGSFSNPIPAVASAIIANKDLIIKSGLDVYIICFIDDIFNKVDEVVHGVVLETGGKIIDAR</sequence>
<reference evidence="1 2" key="1">
    <citation type="submission" date="2024-04" db="EMBL/GenBank/DDBJ databases">
        <title>Tritrichomonas musculus Genome.</title>
        <authorList>
            <person name="Alves-Ferreira E."/>
            <person name="Grigg M."/>
            <person name="Lorenzi H."/>
            <person name="Galac M."/>
        </authorList>
    </citation>
    <scope>NUCLEOTIDE SEQUENCE [LARGE SCALE GENOMIC DNA]</scope>
    <source>
        <strain evidence="1 2">EAF2021</strain>
    </source>
</reference>
<dbReference type="PANTHER" id="PTHR35609">
    <property type="entry name" value="MACRO DOMAIN-CONTAINING PROTEIN"/>
    <property type="match status" value="1"/>
</dbReference>
<evidence type="ECO:0000313" key="2">
    <source>
        <dbReference type="Proteomes" id="UP001470230"/>
    </source>
</evidence>
<dbReference type="PANTHER" id="PTHR35609:SF1">
    <property type="entry name" value="MACRO DOMAIN-CONTAINING PROTEIN"/>
    <property type="match status" value="1"/>
</dbReference>
<organism evidence="1 2">
    <name type="scientific">Tritrichomonas musculus</name>
    <dbReference type="NCBI Taxonomy" id="1915356"/>
    <lineage>
        <taxon>Eukaryota</taxon>
        <taxon>Metamonada</taxon>
        <taxon>Parabasalia</taxon>
        <taxon>Tritrichomonadida</taxon>
        <taxon>Tritrichomonadidae</taxon>
        <taxon>Tritrichomonas</taxon>
    </lineage>
</organism>
<proteinExistence type="predicted"/>
<dbReference type="Proteomes" id="UP001470230">
    <property type="component" value="Unassembled WGS sequence"/>
</dbReference>
<comment type="caution">
    <text evidence="1">The sequence shown here is derived from an EMBL/GenBank/DDBJ whole genome shotgun (WGS) entry which is preliminary data.</text>
</comment>
<dbReference type="EMBL" id="JAPFFF010000011">
    <property type="protein sequence ID" value="KAK8878307.1"/>
    <property type="molecule type" value="Genomic_DNA"/>
</dbReference>
<evidence type="ECO:0000313" key="1">
    <source>
        <dbReference type="EMBL" id="KAK8878307.1"/>
    </source>
</evidence>
<protein>
    <submittedName>
        <fullName evidence="1">Uncharacterized protein</fullName>
    </submittedName>
</protein>
<gene>
    <name evidence="1" type="ORF">M9Y10_005072</name>
</gene>
<keyword evidence="2" id="KW-1185">Reference proteome</keyword>
<name>A0ABR2JK75_9EUKA</name>
<accession>A0ABR2JK75</accession>